<dbReference type="PANTHER" id="PTHR35174:SF4">
    <property type="entry name" value="BLL7163 PROTEIN"/>
    <property type="match status" value="1"/>
</dbReference>
<comment type="similarity">
    <text evidence="1">Belongs to the YciI family.</text>
</comment>
<gene>
    <name evidence="3" type="ORF">J2TS6_03350</name>
</gene>
<dbReference type="AlphaFoldDB" id="A0A919XB36"/>
<accession>A0A919XB36</accession>
<feature type="domain" description="YCII-related" evidence="2">
    <location>
        <begin position="1"/>
        <end position="103"/>
    </location>
</feature>
<dbReference type="InterPro" id="IPR011008">
    <property type="entry name" value="Dimeric_a/b-barrel"/>
</dbReference>
<comment type="caution">
    <text evidence="3">The sequence shown here is derived from an EMBL/GenBank/DDBJ whole genome shotgun (WGS) entry which is preliminary data.</text>
</comment>
<name>A0A919XB36_9BACL</name>
<dbReference type="EMBL" id="BORQ01000001">
    <property type="protein sequence ID" value="GIO29194.1"/>
    <property type="molecule type" value="Genomic_DNA"/>
</dbReference>
<dbReference type="InterPro" id="IPR005545">
    <property type="entry name" value="YCII"/>
</dbReference>
<dbReference type="PANTHER" id="PTHR35174">
    <property type="entry name" value="BLL7171 PROTEIN-RELATED"/>
    <property type="match status" value="1"/>
</dbReference>
<protein>
    <recommendedName>
        <fullName evidence="2">YCII-related domain-containing protein</fullName>
    </recommendedName>
</protein>
<dbReference type="Gene3D" id="3.30.70.1060">
    <property type="entry name" value="Dimeric alpha+beta barrel"/>
    <property type="match status" value="1"/>
</dbReference>
<evidence type="ECO:0000313" key="3">
    <source>
        <dbReference type="EMBL" id="GIO29194.1"/>
    </source>
</evidence>
<dbReference type="RefSeq" id="WP_160042220.1">
    <property type="nucleotide sequence ID" value="NZ_BORQ01000001.1"/>
</dbReference>
<evidence type="ECO:0000256" key="1">
    <source>
        <dbReference type="ARBA" id="ARBA00007689"/>
    </source>
</evidence>
<dbReference type="Proteomes" id="UP000679779">
    <property type="component" value="Unassembled WGS sequence"/>
</dbReference>
<organism evidence="3 4">
    <name type="scientific">Paenibacillus albilobatus</name>
    <dbReference type="NCBI Taxonomy" id="2716884"/>
    <lineage>
        <taxon>Bacteria</taxon>
        <taxon>Bacillati</taxon>
        <taxon>Bacillota</taxon>
        <taxon>Bacilli</taxon>
        <taxon>Bacillales</taxon>
        <taxon>Paenibacillaceae</taxon>
        <taxon>Paenibacillus</taxon>
    </lineage>
</organism>
<keyword evidence="4" id="KW-1185">Reference proteome</keyword>
<proteinExistence type="inferred from homology"/>
<reference evidence="3" key="1">
    <citation type="submission" date="2021-03" db="EMBL/GenBank/DDBJ databases">
        <title>Antimicrobial resistance genes in bacteria isolated from Japanese honey, and their potential for conferring macrolide and lincosamide resistance in the American foulbrood pathogen Paenibacillus larvae.</title>
        <authorList>
            <person name="Okamoto M."/>
            <person name="Kumagai M."/>
            <person name="Kanamori H."/>
            <person name="Takamatsu D."/>
        </authorList>
    </citation>
    <scope>NUCLEOTIDE SEQUENCE</scope>
    <source>
        <strain evidence="3">J2TS6</strain>
    </source>
</reference>
<dbReference type="Pfam" id="PF03795">
    <property type="entry name" value="YCII"/>
    <property type="match status" value="1"/>
</dbReference>
<dbReference type="SUPFAM" id="SSF54909">
    <property type="entry name" value="Dimeric alpha+beta barrel"/>
    <property type="match status" value="1"/>
</dbReference>
<evidence type="ECO:0000259" key="2">
    <source>
        <dbReference type="Pfam" id="PF03795"/>
    </source>
</evidence>
<evidence type="ECO:0000313" key="4">
    <source>
        <dbReference type="Proteomes" id="UP000679779"/>
    </source>
</evidence>
<sequence>MRYLLMFKSTAFSEAGINYDQDYMTHRTAYAKSLAQAGVLLADETLLPSSSGLRITFSLEGGKADVTVGPFSADSGLMEGFLMIEAPSVDEALEWARRAPVPKGRGKVDIELRQLADPAETYHDPNIMALETNLREQI</sequence>